<organism evidence="1 2">
    <name type="scientific">Salinarimonas ramus</name>
    <dbReference type="NCBI Taxonomy" id="690164"/>
    <lineage>
        <taxon>Bacteria</taxon>
        <taxon>Pseudomonadati</taxon>
        <taxon>Pseudomonadota</taxon>
        <taxon>Alphaproteobacteria</taxon>
        <taxon>Hyphomicrobiales</taxon>
        <taxon>Salinarimonadaceae</taxon>
        <taxon>Salinarimonas</taxon>
    </lineage>
</organism>
<evidence type="ECO:0000313" key="1">
    <source>
        <dbReference type="EMBL" id="GGK29033.1"/>
    </source>
</evidence>
<comment type="caution">
    <text evidence="1">The sequence shown here is derived from an EMBL/GenBank/DDBJ whole genome shotgun (WGS) entry which is preliminary data.</text>
</comment>
<dbReference type="Proteomes" id="UP000600449">
    <property type="component" value="Unassembled WGS sequence"/>
</dbReference>
<dbReference type="RefSeq" id="WP_188911167.1">
    <property type="nucleotide sequence ID" value="NZ_BMMF01000004.1"/>
</dbReference>
<gene>
    <name evidence="1" type="ORF">GCM10011322_14320</name>
</gene>
<accession>A0A917Q632</accession>
<reference evidence="1 2" key="1">
    <citation type="journal article" date="2014" name="Int. J. Syst. Evol. Microbiol.">
        <title>Complete genome sequence of Corynebacterium casei LMG S-19264T (=DSM 44701T), isolated from a smear-ripened cheese.</title>
        <authorList>
            <consortium name="US DOE Joint Genome Institute (JGI-PGF)"/>
            <person name="Walter F."/>
            <person name="Albersmeier A."/>
            <person name="Kalinowski J."/>
            <person name="Ruckert C."/>
        </authorList>
    </citation>
    <scope>NUCLEOTIDE SEQUENCE [LARGE SCALE GENOMIC DNA]</scope>
    <source>
        <strain evidence="1 2">CGMCC 1.9161</strain>
    </source>
</reference>
<dbReference type="EMBL" id="BMMF01000004">
    <property type="protein sequence ID" value="GGK29033.1"/>
    <property type="molecule type" value="Genomic_DNA"/>
</dbReference>
<evidence type="ECO:0000313" key="2">
    <source>
        <dbReference type="Proteomes" id="UP000600449"/>
    </source>
</evidence>
<name>A0A917Q632_9HYPH</name>
<sequence>MSDPMFTKEKMLLLVREIAVLIDSDLSWIDPERRSDFVDRQRAERDEALDLVLAQEPSPEDLPEAERILRHLRARPVDAARADALESWMNLARRPQT</sequence>
<protein>
    <submittedName>
        <fullName evidence="1">Uncharacterized protein</fullName>
    </submittedName>
</protein>
<dbReference type="AlphaFoldDB" id="A0A917Q632"/>
<keyword evidence="2" id="KW-1185">Reference proteome</keyword>
<proteinExistence type="predicted"/>